<gene>
    <name evidence="3" type="ORF">SAMN04488099_11062</name>
</gene>
<dbReference type="AlphaFoldDB" id="A0A1H7LZY2"/>
<feature type="domain" description="YhfM-like" evidence="2">
    <location>
        <begin position="82"/>
        <end position="165"/>
    </location>
</feature>
<dbReference type="STRING" id="426702.SAMN04488099_11062"/>
<dbReference type="PROSITE" id="PS51257">
    <property type="entry name" value="PROKAR_LIPOPROTEIN"/>
    <property type="match status" value="1"/>
</dbReference>
<dbReference type="RefSeq" id="WP_091481717.1">
    <property type="nucleotide sequence ID" value="NZ_BJYC01000012.1"/>
</dbReference>
<reference evidence="4" key="1">
    <citation type="submission" date="2016-10" db="EMBL/GenBank/DDBJ databases">
        <authorList>
            <person name="Varghese N."/>
            <person name="Submissions S."/>
        </authorList>
    </citation>
    <scope>NUCLEOTIDE SEQUENCE [LARGE SCALE GENOMIC DNA]</scope>
    <source>
        <strain evidence="4">DSM 19183</strain>
    </source>
</reference>
<evidence type="ECO:0000256" key="1">
    <source>
        <dbReference type="SAM" id="SignalP"/>
    </source>
</evidence>
<keyword evidence="4" id="KW-1185">Reference proteome</keyword>
<evidence type="ECO:0000313" key="4">
    <source>
        <dbReference type="Proteomes" id="UP000199081"/>
    </source>
</evidence>
<sequence length="380" mass="42979">MRVYNLVLLSGLSLALLAACDNTDNGTEAESAFIDEQEEGIYDSSGSGATHYLREVERADPTWARISYSSRFASNLDLEYIAELTDPDDLTFIIDEMIEGSNREPGIVAMSAPLYGLEIEYVDGSTEAFHLWISPDGTRGTVMDAAETHYIYTFSPEVSEQFLSFIPDEDIVDSPVQADWIDDNAFGMTEVIVPYSGQTVDQMIMYSDYIVKGSYVSEEPADVPESWGDESIAYYSFKVNEILKGELDSEEITIGYPRYFVHWVWDPETGEEIGMIPMVDPTRPQPAPEEEIIIFFNEGFEPGEYLYFSDESIVFVQSDDTLEGASRYYDETFDSTHTVERFEVNNDWEVEITLVIENEDLPLDDPYAGMTLDELKTMIP</sequence>
<accession>A0A1H7LZY2</accession>
<dbReference type="OrthoDB" id="2738838at2"/>
<feature type="chain" id="PRO_5038346126" description="YhfM-like domain-containing protein" evidence="1">
    <location>
        <begin position="19"/>
        <end position="380"/>
    </location>
</feature>
<organism evidence="3 4">
    <name type="scientific">Alkalibacterium pelagium</name>
    <dbReference type="NCBI Taxonomy" id="426702"/>
    <lineage>
        <taxon>Bacteria</taxon>
        <taxon>Bacillati</taxon>
        <taxon>Bacillota</taxon>
        <taxon>Bacilli</taxon>
        <taxon>Lactobacillales</taxon>
        <taxon>Carnobacteriaceae</taxon>
        <taxon>Alkalibacterium</taxon>
    </lineage>
</organism>
<dbReference type="Proteomes" id="UP000199081">
    <property type="component" value="Unassembled WGS sequence"/>
</dbReference>
<feature type="signal peptide" evidence="1">
    <location>
        <begin position="1"/>
        <end position="18"/>
    </location>
</feature>
<keyword evidence="1" id="KW-0732">Signal</keyword>
<proteinExistence type="predicted"/>
<evidence type="ECO:0000259" key="2">
    <source>
        <dbReference type="Pfam" id="PF26353"/>
    </source>
</evidence>
<dbReference type="Pfam" id="PF26353">
    <property type="entry name" value="YhfM"/>
    <property type="match status" value="1"/>
</dbReference>
<evidence type="ECO:0000313" key="3">
    <source>
        <dbReference type="EMBL" id="SEL04298.1"/>
    </source>
</evidence>
<protein>
    <recommendedName>
        <fullName evidence="2">YhfM-like domain-containing protein</fullName>
    </recommendedName>
</protein>
<dbReference type="InterPro" id="IPR058780">
    <property type="entry name" value="YhfM-like_dom"/>
</dbReference>
<name>A0A1H7LZY2_9LACT</name>
<dbReference type="EMBL" id="FNZU01000010">
    <property type="protein sequence ID" value="SEL04298.1"/>
    <property type="molecule type" value="Genomic_DNA"/>
</dbReference>